<organism evidence="1 2">
    <name type="scientific">Myripristis murdjan</name>
    <name type="common">pinecone soldierfish</name>
    <dbReference type="NCBI Taxonomy" id="586833"/>
    <lineage>
        <taxon>Eukaryota</taxon>
        <taxon>Metazoa</taxon>
        <taxon>Chordata</taxon>
        <taxon>Craniata</taxon>
        <taxon>Vertebrata</taxon>
        <taxon>Euteleostomi</taxon>
        <taxon>Actinopterygii</taxon>
        <taxon>Neopterygii</taxon>
        <taxon>Teleostei</taxon>
        <taxon>Neoteleostei</taxon>
        <taxon>Acanthomorphata</taxon>
        <taxon>Holocentriformes</taxon>
        <taxon>Holocentridae</taxon>
        <taxon>Myripristis</taxon>
    </lineage>
</organism>
<evidence type="ECO:0000313" key="1">
    <source>
        <dbReference type="Ensembl" id="ENSMMDP00005034568.1"/>
    </source>
</evidence>
<reference evidence="1" key="1">
    <citation type="submission" date="2019-06" db="EMBL/GenBank/DDBJ databases">
        <authorList>
            <consortium name="Wellcome Sanger Institute Data Sharing"/>
        </authorList>
    </citation>
    <scope>NUCLEOTIDE SEQUENCE [LARGE SCALE GENOMIC DNA]</scope>
</reference>
<sequence>MIAHLQCIPSKCCPSITALIVLDRYGIVNQWLLEEADPSCLLAHQWTPRFICSMPGCLSFPKGDTQHAPSLWLTDDRARESRAGRPDNARKKTRCTLRKTGGINFLGGEVYRSRGTVGLK</sequence>
<proteinExistence type="predicted"/>
<evidence type="ECO:0000313" key="2">
    <source>
        <dbReference type="Proteomes" id="UP000472263"/>
    </source>
</evidence>
<name>A0A667Z7H3_9TELE</name>
<dbReference type="AlphaFoldDB" id="A0A667Z7H3"/>
<protein>
    <submittedName>
        <fullName evidence="1">Uncharacterized protein</fullName>
    </submittedName>
</protein>
<reference evidence="1" key="2">
    <citation type="submission" date="2025-08" db="UniProtKB">
        <authorList>
            <consortium name="Ensembl"/>
        </authorList>
    </citation>
    <scope>IDENTIFICATION</scope>
</reference>
<dbReference type="Ensembl" id="ENSMMDT00005035330.1">
    <property type="protein sequence ID" value="ENSMMDP00005034568.1"/>
    <property type="gene ID" value="ENSMMDG00005016275.1"/>
</dbReference>
<reference evidence="1" key="3">
    <citation type="submission" date="2025-09" db="UniProtKB">
        <authorList>
            <consortium name="Ensembl"/>
        </authorList>
    </citation>
    <scope>IDENTIFICATION</scope>
</reference>
<dbReference type="InParanoid" id="A0A667Z7H3"/>
<keyword evidence="2" id="KW-1185">Reference proteome</keyword>
<accession>A0A667Z7H3</accession>
<dbReference type="Proteomes" id="UP000472263">
    <property type="component" value="Chromosome 9"/>
</dbReference>